<reference evidence="1" key="1">
    <citation type="journal article" date="2019" name="Environ. Microbiol.">
        <title>Fungal ecological strategies reflected in gene transcription - a case study of two litter decomposers.</title>
        <authorList>
            <person name="Barbi F."/>
            <person name="Kohler A."/>
            <person name="Barry K."/>
            <person name="Baskaran P."/>
            <person name="Daum C."/>
            <person name="Fauchery L."/>
            <person name="Ihrmark K."/>
            <person name="Kuo A."/>
            <person name="LaButti K."/>
            <person name="Lipzen A."/>
            <person name="Morin E."/>
            <person name="Grigoriev I.V."/>
            <person name="Henrissat B."/>
            <person name="Lindahl B."/>
            <person name="Martin F."/>
        </authorList>
    </citation>
    <scope>NUCLEOTIDE SEQUENCE</scope>
    <source>
        <strain evidence="1">JB14</strain>
    </source>
</reference>
<name>A0A6A4I1G9_9AGAR</name>
<sequence length="52" mass="6228">RASSQRREMFKDIVQSFRNLSDLELLRDVPTRWSSTLLMIERALYLCQARNL</sequence>
<gene>
    <name evidence="1" type="ORF">BT96DRAFT_816383</name>
</gene>
<protein>
    <submittedName>
        <fullName evidence="1">Uncharacterized protein</fullName>
    </submittedName>
</protein>
<feature type="non-terminal residue" evidence="1">
    <location>
        <position position="1"/>
    </location>
</feature>
<dbReference type="EMBL" id="ML769433">
    <property type="protein sequence ID" value="KAE9402645.1"/>
    <property type="molecule type" value="Genomic_DNA"/>
</dbReference>
<keyword evidence="2" id="KW-1185">Reference proteome</keyword>
<dbReference type="AlphaFoldDB" id="A0A6A4I1G9"/>
<accession>A0A6A4I1G9</accession>
<dbReference type="Proteomes" id="UP000799118">
    <property type="component" value="Unassembled WGS sequence"/>
</dbReference>
<proteinExistence type="predicted"/>
<evidence type="ECO:0000313" key="2">
    <source>
        <dbReference type="Proteomes" id="UP000799118"/>
    </source>
</evidence>
<evidence type="ECO:0000313" key="1">
    <source>
        <dbReference type="EMBL" id="KAE9402645.1"/>
    </source>
</evidence>
<organism evidence="1 2">
    <name type="scientific">Gymnopus androsaceus JB14</name>
    <dbReference type="NCBI Taxonomy" id="1447944"/>
    <lineage>
        <taxon>Eukaryota</taxon>
        <taxon>Fungi</taxon>
        <taxon>Dikarya</taxon>
        <taxon>Basidiomycota</taxon>
        <taxon>Agaricomycotina</taxon>
        <taxon>Agaricomycetes</taxon>
        <taxon>Agaricomycetidae</taxon>
        <taxon>Agaricales</taxon>
        <taxon>Marasmiineae</taxon>
        <taxon>Omphalotaceae</taxon>
        <taxon>Gymnopus</taxon>
    </lineage>
</organism>
<dbReference type="OrthoDB" id="3172935at2759"/>